<organism evidence="2">
    <name type="scientific">marine metagenome</name>
    <dbReference type="NCBI Taxonomy" id="408172"/>
    <lineage>
        <taxon>unclassified sequences</taxon>
        <taxon>metagenomes</taxon>
        <taxon>ecological metagenomes</taxon>
    </lineage>
</organism>
<dbReference type="Pfam" id="PF07635">
    <property type="entry name" value="PSCyt1"/>
    <property type="match status" value="1"/>
</dbReference>
<dbReference type="InterPro" id="IPR036909">
    <property type="entry name" value="Cyt_c-like_dom_sf"/>
</dbReference>
<reference evidence="2" key="1">
    <citation type="submission" date="2018-05" db="EMBL/GenBank/DDBJ databases">
        <authorList>
            <person name="Lanie J.A."/>
            <person name="Ng W.-L."/>
            <person name="Kazmierczak K.M."/>
            <person name="Andrzejewski T.M."/>
            <person name="Davidsen T.M."/>
            <person name="Wayne K.J."/>
            <person name="Tettelin H."/>
            <person name="Glass J.I."/>
            <person name="Rusch D."/>
            <person name="Podicherti R."/>
            <person name="Tsui H.-C.T."/>
            <person name="Winkler M.E."/>
        </authorList>
    </citation>
    <scope>NUCLEOTIDE SEQUENCE</scope>
</reference>
<feature type="non-terminal residue" evidence="2">
    <location>
        <position position="221"/>
    </location>
</feature>
<dbReference type="EMBL" id="UINC01097049">
    <property type="protein sequence ID" value="SVC54436.1"/>
    <property type="molecule type" value="Genomic_DNA"/>
</dbReference>
<proteinExistence type="predicted"/>
<evidence type="ECO:0000259" key="1">
    <source>
        <dbReference type="Pfam" id="PF07635"/>
    </source>
</evidence>
<dbReference type="InterPro" id="IPR011429">
    <property type="entry name" value="Cyt_c_Planctomycete-type"/>
</dbReference>
<dbReference type="GO" id="GO:0020037">
    <property type="term" value="F:heme binding"/>
    <property type="evidence" value="ECO:0007669"/>
    <property type="project" value="InterPro"/>
</dbReference>
<accession>A0A382N091</accession>
<feature type="non-terminal residue" evidence="2">
    <location>
        <position position="1"/>
    </location>
</feature>
<dbReference type="Gene3D" id="1.10.760.10">
    <property type="entry name" value="Cytochrome c-like domain"/>
    <property type="match status" value="1"/>
</dbReference>
<dbReference type="PANTHER" id="PTHR35889:SF3">
    <property type="entry name" value="F-BOX DOMAIN-CONTAINING PROTEIN"/>
    <property type="match status" value="1"/>
</dbReference>
<name>A0A382N091_9ZZZZ</name>
<protein>
    <recommendedName>
        <fullName evidence="1">Cytochrome C Planctomycete-type domain-containing protein</fullName>
    </recommendedName>
</protein>
<dbReference type="GO" id="GO:0009055">
    <property type="term" value="F:electron transfer activity"/>
    <property type="evidence" value="ECO:0007669"/>
    <property type="project" value="InterPro"/>
</dbReference>
<evidence type="ECO:0000313" key="2">
    <source>
        <dbReference type="EMBL" id="SVC54436.1"/>
    </source>
</evidence>
<feature type="domain" description="Cytochrome C Planctomycete-type" evidence="1">
    <location>
        <begin position="56"/>
        <end position="114"/>
    </location>
</feature>
<dbReference type="SUPFAM" id="SSF46626">
    <property type="entry name" value="Cytochrome c"/>
    <property type="match status" value="1"/>
</dbReference>
<gene>
    <name evidence="2" type="ORF">METZ01_LOCUS307290</name>
</gene>
<dbReference type="AlphaFoldDB" id="A0A382N091"/>
<sequence>VNGLIVNIFVCAGLLVASAGLAQGDLTAEQKAKLPSPVEHKVSFAREISPLLEQSCTKCHGKGKDKGGFSIETRERLLAGGDSGEAVVIGKSADSYLVELVAGIDPDNVMPKKGSKFTPEQVGLVRAWIDQGLQWEEGTTFAKAPVLNLTPRRPELSGDEGGHQVDRILAPYFAEHGVKTGKVVSDRLFSRRVYLDTIGLLPPVEELNESIASTAKDKRRK</sequence>
<dbReference type="PANTHER" id="PTHR35889">
    <property type="entry name" value="CYCLOINULO-OLIGOSACCHARIDE FRUCTANOTRANSFERASE-RELATED"/>
    <property type="match status" value="1"/>
</dbReference>